<organism evidence="3 4">
    <name type="scientific">Levilactobacillus bambusae</name>
    <dbReference type="NCBI Taxonomy" id="2024736"/>
    <lineage>
        <taxon>Bacteria</taxon>
        <taxon>Bacillati</taxon>
        <taxon>Bacillota</taxon>
        <taxon>Bacilli</taxon>
        <taxon>Lactobacillales</taxon>
        <taxon>Lactobacillaceae</taxon>
        <taxon>Levilactobacillus</taxon>
    </lineage>
</organism>
<dbReference type="GO" id="GO:0003676">
    <property type="term" value="F:nucleic acid binding"/>
    <property type="evidence" value="ECO:0007669"/>
    <property type="project" value="InterPro"/>
</dbReference>
<evidence type="ECO:0000259" key="2">
    <source>
        <dbReference type="Pfam" id="PF02272"/>
    </source>
</evidence>
<dbReference type="Pfam" id="PF02272">
    <property type="entry name" value="DHHA1"/>
    <property type="match status" value="1"/>
</dbReference>
<dbReference type="Pfam" id="PF01368">
    <property type="entry name" value="DHH"/>
    <property type="match status" value="1"/>
</dbReference>
<dbReference type="PANTHER" id="PTHR47618:SF1">
    <property type="entry name" value="BIFUNCTIONAL OLIGORIBONUCLEASE AND PAP PHOSPHATASE NRNA"/>
    <property type="match status" value="1"/>
</dbReference>
<dbReference type="Gene3D" id="3.10.310.30">
    <property type="match status" value="1"/>
</dbReference>
<dbReference type="InterPro" id="IPR001667">
    <property type="entry name" value="DDH_dom"/>
</dbReference>
<feature type="domain" description="DHHA1" evidence="2">
    <location>
        <begin position="244"/>
        <end position="312"/>
    </location>
</feature>
<sequence>MTIQQEILAQIKQANTIIIHRHQRPDPDAIGSQLGLRDILRASFPNKMVLAVGKNYPGFAWMGEADTVEDDQYQNALVIVVDTANQPRVDDVRWNTGSGVIKIDHHPNEDPFGDLLWVEPEASSTSELIYDLCAAVKPELTISDDAARLLYAGIVGDTGRFMYPATTAHTHTVTAGLMTHQFSASEVNQEEDEISIPLARLSAYVYQNLNILDSGAAYLILSDEILAPFNLGDESTSAVVPLPGRIKEVLAWAIFVESKDHSYRIRLRSKGPSINELAKVYGGGGHALASGAVAKTDEEIKQAIADLDAVCQQFEGENE</sequence>
<evidence type="ECO:0000259" key="1">
    <source>
        <dbReference type="Pfam" id="PF01368"/>
    </source>
</evidence>
<name>A0A2V1MWY1_9LACO</name>
<reference evidence="3 4" key="1">
    <citation type="journal article" date="2018" name="Int. J. Syst. Evol. Microbiol.">
        <title>Lactobacillus bambusae sp. nov., isolated from a traditional fermented Ma-bamboo shoots of Taiwan.</title>
        <authorList>
            <person name="Wang L.-T."/>
        </authorList>
    </citation>
    <scope>NUCLEOTIDE SEQUENCE [LARGE SCALE GENOMIC DNA]</scope>
    <source>
        <strain evidence="3 4">BS-W1</strain>
    </source>
</reference>
<comment type="caution">
    <text evidence="3">The sequence shown here is derived from an EMBL/GenBank/DDBJ whole genome shotgun (WGS) entry which is preliminary data.</text>
</comment>
<dbReference type="PANTHER" id="PTHR47618">
    <property type="entry name" value="BIFUNCTIONAL OLIGORIBONUCLEASE AND PAP PHOSPHATASE NRNA"/>
    <property type="match status" value="1"/>
</dbReference>
<dbReference type="SUPFAM" id="SSF64182">
    <property type="entry name" value="DHH phosphoesterases"/>
    <property type="match status" value="1"/>
</dbReference>
<proteinExistence type="predicted"/>
<evidence type="ECO:0000313" key="4">
    <source>
        <dbReference type="Proteomes" id="UP000245080"/>
    </source>
</evidence>
<keyword evidence="4" id="KW-1185">Reference proteome</keyword>
<dbReference type="InterPro" id="IPR038763">
    <property type="entry name" value="DHH_sf"/>
</dbReference>
<dbReference type="Gene3D" id="3.90.1640.10">
    <property type="entry name" value="inorganic pyrophosphatase (n-terminal core)"/>
    <property type="match status" value="1"/>
</dbReference>
<protein>
    <submittedName>
        <fullName evidence="3">DHH family phosphoesterase</fullName>
    </submittedName>
</protein>
<dbReference type="InterPro" id="IPR003156">
    <property type="entry name" value="DHHA1_dom"/>
</dbReference>
<accession>A0A2V1MWY1</accession>
<feature type="domain" description="DDH" evidence="1">
    <location>
        <begin position="17"/>
        <end position="154"/>
    </location>
</feature>
<gene>
    <name evidence="3" type="ORF">DCM90_09075</name>
</gene>
<dbReference type="OrthoDB" id="9803668at2"/>
<dbReference type="Proteomes" id="UP000245080">
    <property type="component" value="Unassembled WGS sequence"/>
</dbReference>
<evidence type="ECO:0000313" key="3">
    <source>
        <dbReference type="EMBL" id="PWF99583.1"/>
    </source>
</evidence>
<dbReference type="RefSeq" id="WP_109251041.1">
    <property type="nucleotide sequence ID" value="NZ_QCXQ01000006.1"/>
</dbReference>
<dbReference type="AlphaFoldDB" id="A0A2V1MWY1"/>
<dbReference type="InterPro" id="IPR051319">
    <property type="entry name" value="Oligoribo/pAp-PDE_c-di-AMP_PDE"/>
</dbReference>
<dbReference type="EMBL" id="QCXQ01000006">
    <property type="protein sequence ID" value="PWF99583.1"/>
    <property type="molecule type" value="Genomic_DNA"/>
</dbReference>